<dbReference type="GO" id="GO:0004497">
    <property type="term" value="F:monooxygenase activity"/>
    <property type="evidence" value="ECO:0007669"/>
    <property type="project" value="UniProtKB-KW"/>
</dbReference>
<reference evidence="12" key="1">
    <citation type="journal article" date="2021" name="BMC Genomics">
        <title>Chromosome-level genome assembly and manually-curated proteome of model necrotroph Parastagonospora nodorum Sn15 reveals a genome-wide trove of candidate effector homologs, and redundancy of virulence-related functions within an accessory chromosome.</title>
        <authorList>
            <person name="Bertazzoni S."/>
            <person name="Jones D.A.B."/>
            <person name="Phan H.T."/>
            <person name="Tan K.-C."/>
            <person name="Hane J.K."/>
        </authorList>
    </citation>
    <scope>NUCLEOTIDE SEQUENCE [LARGE SCALE GENOMIC DNA]</scope>
    <source>
        <strain evidence="12">SN15 / ATCC MYA-4574 / FGSC 10173)</strain>
    </source>
</reference>
<dbReference type="PRINTS" id="PR00465">
    <property type="entry name" value="EP450IV"/>
</dbReference>
<dbReference type="PANTHER" id="PTHR46206">
    <property type="entry name" value="CYTOCHROME P450"/>
    <property type="match status" value="1"/>
</dbReference>
<evidence type="ECO:0000256" key="5">
    <source>
        <dbReference type="ARBA" id="ARBA00022723"/>
    </source>
</evidence>
<keyword evidence="12" id="KW-1185">Reference proteome</keyword>
<dbReference type="SUPFAM" id="SSF48264">
    <property type="entry name" value="Cytochrome P450"/>
    <property type="match status" value="1"/>
</dbReference>
<dbReference type="GO" id="GO:0016705">
    <property type="term" value="F:oxidoreductase activity, acting on paired donors, with incorporation or reduction of molecular oxygen"/>
    <property type="evidence" value="ECO:0007669"/>
    <property type="project" value="InterPro"/>
</dbReference>
<comment type="pathway">
    <text evidence="2">Mycotoxin biosynthesis.</text>
</comment>
<evidence type="ECO:0000313" key="12">
    <source>
        <dbReference type="Proteomes" id="UP000663193"/>
    </source>
</evidence>
<dbReference type="InterPro" id="IPR002403">
    <property type="entry name" value="Cyt_P450_E_grp-IV"/>
</dbReference>
<comment type="similarity">
    <text evidence="3 10">Belongs to the cytochrome P450 family.</text>
</comment>
<dbReference type="InterPro" id="IPR001128">
    <property type="entry name" value="Cyt_P450"/>
</dbReference>
<keyword evidence="5 9" id="KW-0479">Metal-binding</keyword>
<dbReference type="GO" id="GO:0020037">
    <property type="term" value="F:heme binding"/>
    <property type="evidence" value="ECO:0007669"/>
    <property type="project" value="InterPro"/>
</dbReference>
<dbReference type="OMA" id="VMHKYLA"/>
<gene>
    <name evidence="11" type="ORF">JI435_109170</name>
</gene>
<evidence type="ECO:0000256" key="4">
    <source>
        <dbReference type="ARBA" id="ARBA00022617"/>
    </source>
</evidence>
<sequence>MLQEEKSLLFSYPKIFGGIVAYFVVVTIYSCITAPRLPVSIPWLGYGKGWIAGARNLFAIAKSKEWMQAGYERYSKNNKAFVLPSALGMVAEIVMPRSQMRWMLDQPDSVLSAGEAHRDALFGDYTFVDPIILRDPYHDRVVHKNLGRSMNGIISGLAEEVPAAVEAIFGTDTEVYTKVDAMDSFMRMVPRLVNRMLVGRDLCRNQGYLDAVLAFTHDVVRTQMFMFIIPNAFHPFVGTILGWISKHHYWLSSQFTIPMIKTRLEDLRKKDAKESGYDDWGEPQDYITWTYRTAQAEGRQDELRPDRIAKRIMPLNFASIHTTSLTAYEAITRILCADPSVLESLREEAHRIFQEEGGWTKRGLNSMYRMDSAIRESQRTAPISLTFAGRKVIAKDGIVTPDGLRVPYGATLSFPWMPVALDEDIHKEDAAIFDAFRYSRARETYEMMTAKEKEKEDVLKLKQMTMVTTSDQHLPFGHGRHACPGRFFVSHELKMIFAHLILNYDFKRIESAPKKMWVVRVQVPMPAILEAKRRKAVWQP</sequence>
<keyword evidence="8 10" id="KW-0503">Monooxygenase</keyword>
<evidence type="ECO:0000256" key="9">
    <source>
        <dbReference type="PIRSR" id="PIRSR602403-1"/>
    </source>
</evidence>
<evidence type="ECO:0000256" key="6">
    <source>
        <dbReference type="ARBA" id="ARBA00023002"/>
    </source>
</evidence>
<evidence type="ECO:0000256" key="8">
    <source>
        <dbReference type="ARBA" id="ARBA00023033"/>
    </source>
</evidence>
<dbReference type="AlphaFoldDB" id="A0A7U2FGT0"/>
<evidence type="ECO:0008006" key="13">
    <source>
        <dbReference type="Google" id="ProtNLM"/>
    </source>
</evidence>
<dbReference type="InterPro" id="IPR017972">
    <property type="entry name" value="Cyt_P450_CS"/>
</dbReference>
<evidence type="ECO:0000256" key="3">
    <source>
        <dbReference type="ARBA" id="ARBA00010617"/>
    </source>
</evidence>
<dbReference type="Gene3D" id="1.10.630.10">
    <property type="entry name" value="Cytochrome P450"/>
    <property type="match status" value="1"/>
</dbReference>
<keyword evidence="4 9" id="KW-0349">Heme</keyword>
<evidence type="ECO:0000256" key="10">
    <source>
        <dbReference type="RuleBase" id="RU000461"/>
    </source>
</evidence>
<dbReference type="InterPro" id="IPR036396">
    <property type="entry name" value="Cyt_P450_sf"/>
</dbReference>
<name>A0A7U2FGT0_PHANO</name>
<dbReference type="EMBL" id="CP069040">
    <property type="protein sequence ID" value="QRD04996.1"/>
    <property type="molecule type" value="Genomic_DNA"/>
</dbReference>
<evidence type="ECO:0000256" key="1">
    <source>
        <dbReference type="ARBA" id="ARBA00001971"/>
    </source>
</evidence>
<dbReference type="Proteomes" id="UP000663193">
    <property type="component" value="Chromosome 18"/>
</dbReference>
<evidence type="ECO:0000313" key="11">
    <source>
        <dbReference type="EMBL" id="QRD04996.1"/>
    </source>
</evidence>
<comment type="cofactor">
    <cofactor evidence="1 9">
        <name>heme</name>
        <dbReference type="ChEBI" id="CHEBI:30413"/>
    </cofactor>
</comment>
<dbReference type="RefSeq" id="XP_001801175.1">
    <property type="nucleotide sequence ID" value="XM_001801123.1"/>
</dbReference>
<keyword evidence="7 9" id="KW-0408">Iron</keyword>
<dbReference type="VEuPathDB" id="FungiDB:JI435_109170"/>
<dbReference type="CDD" id="cd11041">
    <property type="entry name" value="CYP503A1-like"/>
    <property type="match status" value="1"/>
</dbReference>
<dbReference type="Pfam" id="PF00067">
    <property type="entry name" value="p450"/>
    <property type="match status" value="1"/>
</dbReference>
<organism evidence="11 12">
    <name type="scientific">Phaeosphaeria nodorum (strain SN15 / ATCC MYA-4574 / FGSC 10173)</name>
    <name type="common">Glume blotch fungus</name>
    <name type="synonym">Parastagonospora nodorum</name>
    <dbReference type="NCBI Taxonomy" id="321614"/>
    <lineage>
        <taxon>Eukaryota</taxon>
        <taxon>Fungi</taxon>
        <taxon>Dikarya</taxon>
        <taxon>Ascomycota</taxon>
        <taxon>Pezizomycotina</taxon>
        <taxon>Dothideomycetes</taxon>
        <taxon>Pleosporomycetidae</taxon>
        <taxon>Pleosporales</taxon>
        <taxon>Pleosporineae</taxon>
        <taxon>Phaeosphaeriaceae</taxon>
        <taxon>Parastagonospora</taxon>
    </lineage>
</organism>
<dbReference type="GO" id="GO:0005506">
    <property type="term" value="F:iron ion binding"/>
    <property type="evidence" value="ECO:0007669"/>
    <property type="project" value="InterPro"/>
</dbReference>
<evidence type="ECO:0000256" key="2">
    <source>
        <dbReference type="ARBA" id="ARBA00004685"/>
    </source>
</evidence>
<dbReference type="KEGG" id="pno:SNOG_10917"/>
<dbReference type="PANTHER" id="PTHR46206:SF1">
    <property type="entry name" value="P450, PUTATIVE (EUROFUNG)-RELATED"/>
    <property type="match status" value="1"/>
</dbReference>
<accession>A0A7U2FGT0</accession>
<dbReference type="PROSITE" id="PS00086">
    <property type="entry name" value="CYTOCHROME_P450"/>
    <property type="match status" value="1"/>
</dbReference>
<proteinExistence type="inferred from homology"/>
<dbReference type="OrthoDB" id="1844152at2759"/>
<dbReference type="PROSITE" id="PS51257">
    <property type="entry name" value="PROKAR_LIPOPROTEIN"/>
    <property type="match status" value="1"/>
</dbReference>
<feature type="binding site" description="axial binding residue" evidence="9">
    <location>
        <position position="483"/>
    </location>
    <ligand>
        <name>heme</name>
        <dbReference type="ChEBI" id="CHEBI:30413"/>
    </ligand>
    <ligandPart>
        <name>Fe</name>
        <dbReference type="ChEBI" id="CHEBI:18248"/>
    </ligandPart>
</feature>
<keyword evidence="6 10" id="KW-0560">Oxidoreductase</keyword>
<protein>
    <recommendedName>
        <fullName evidence="13">Cytochrome P450</fullName>
    </recommendedName>
</protein>
<evidence type="ECO:0000256" key="7">
    <source>
        <dbReference type="ARBA" id="ARBA00023004"/>
    </source>
</evidence>